<dbReference type="SMART" id="SM00889">
    <property type="entry name" value="EFG_IV"/>
    <property type="match status" value="1"/>
</dbReference>
<evidence type="ECO:0000313" key="11">
    <source>
        <dbReference type="Proteomes" id="UP000198825"/>
    </source>
</evidence>
<dbReference type="InterPro" id="IPR000795">
    <property type="entry name" value="T_Tr_GTP-bd_dom"/>
</dbReference>
<dbReference type="Pfam" id="PF00679">
    <property type="entry name" value="EFG_C"/>
    <property type="match status" value="1"/>
</dbReference>
<dbReference type="InterPro" id="IPR027417">
    <property type="entry name" value="P-loop_NTPase"/>
</dbReference>
<dbReference type="NCBIfam" id="TIGR00484">
    <property type="entry name" value="EF-G"/>
    <property type="match status" value="1"/>
</dbReference>
<dbReference type="CDD" id="cd16262">
    <property type="entry name" value="EFG_III"/>
    <property type="match status" value="1"/>
</dbReference>
<dbReference type="InterPro" id="IPR005517">
    <property type="entry name" value="Transl_elong_EFG/EF2_IV"/>
</dbReference>
<keyword evidence="3 7" id="KW-0251">Elongation factor</keyword>
<dbReference type="CDD" id="cd01434">
    <property type="entry name" value="EFG_mtEFG1_IV"/>
    <property type="match status" value="1"/>
</dbReference>
<dbReference type="InterPro" id="IPR035649">
    <property type="entry name" value="EFG_V"/>
</dbReference>
<dbReference type="PANTHER" id="PTHR43261">
    <property type="entry name" value="TRANSLATION ELONGATION FACTOR G-RELATED"/>
    <property type="match status" value="1"/>
</dbReference>
<dbReference type="CDD" id="cd01886">
    <property type="entry name" value="EF-G"/>
    <property type="match status" value="1"/>
</dbReference>
<dbReference type="FunFam" id="3.40.50.300:FF:000029">
    <property type="entry name" value="Elongation factor G"/>
    <property type="match status" value="1"/>
</dbReference>
<name>A0A1H2MXG7_9ACTN</name>
<dbReference type="PROSITE" id="PS51722">
    <property type="entry name" value="G_TR_2"/>
    <property type="match status" value="1"/>
</dbReference>
<dbReference type="Pfam" id="PF22042">
    <property type="entry name" value="EF-G_D2"/>
    <property type="match status" value="1"/>
</dbReference>
<dbReference type="InterPro" id="IPR009022">
    <property type="entry name" value="EFG_III"/>
</dbReference>
<keyword evidence="4 7" id="KW-0648">Protein biosynthesis</keyword>
<dbReference type="NCBIfam" id="TIGR00231">
    <property type="entry name" value="small_GTP"/>
    <property type="match status" value="1"/>
</dbReference>
<dbReference type="FunFam" id="2.40.30.10:FF:000006">
    <property type="entry name" value="Elongation factor G"/>
    <property type="match status" value="1"/>
</dbReference>
<evidence type="ECO:0000256" key="6">
    <source>
        <dbReference type="ARBA" id="ARBA00024731"/>
    </source>
</evidence>
<evidence type="ECO:0000313" key="10">
    <source>
        <dbReference type="EMBL" id="SDU97850.1"/>
    </source>
</evidence>
<dbReference type="AlphaFoldDB" id="A0A1H2MXG7"/>
<keyword evidence="7" id="KW-0963">Cytoplasm</keyword>
<evidence type="ECO:0000256" key="2">
    <source>
        <dbReference type="ARBA" id="ARBA00022741"/>
    </source>
</evidence>
<dbReference type="Proteomes" id="UP000198825">
    <property type="component" value="Chromosome I"/>
</dbReference>
<keyword evidence="2 7" id="KW-0547">Nucleotide-binding</keyword>
<feature type="domain" description="Tr-type G" evidence="9">
    <location>
        <begin position="10"/>
        <end position="285"/>
    </location>
</feature>
<dbReference type="SUPFAM" id="SSF54211">
    <property type="entry name" value="Ribosomal protein S5 domain 2-like"/>
    <property type="match status" value="1"/>
</dbReference>
<dbReference type="SUPFAM" id="SSF50447">
    <property type="entry name" value="Translation proteins"/>
    <property type="match status" value="1"/>
</dbReference>
<evidence type="ECO:0000256" key="7">
    <source>
        <dbReference type="HAMAP-Rule" id="MF_00054"/>
    </source>
</evidence>
<dbReference type="CDD" id="cd04088">
    <property type="entry name" value="EFG_mtEFG_II"/>
    <property type="match status" value="1"/>
</dbReference>
<dbReference type="InterPro" id="IPR031157">
    <property type="entry name" value="G_TR_CS"/>
</dbReference>
<dbReference type="SUPFAM" id="SSF52540">
    <property type="entry name" value="P-loop containing nucleoside triphosphate hydrolases"/>
    <property type="match status" value="1"/>
</dbReference>
<dbReference type="Gene3D" id="3.40.50.300">
    <property type="entry name" value="P-loop containing nucleotide triphosphate hydrolases"/>
    <property type="match status" value="1"/>
</dbReference>
<dbReference type="Gene3D" id="3.30.70.240">
    <property type="match status" value="1"/>
</dbReference>
<sequence>MAVDIKTDLSQVRNIGIMAHIDAGKTTTTERILFYTGINYKIGEVHEGAATMDWMEQEQERGITITSAATTCHWKNHQINIIDTPGHVDFTVEVERSLRVLDGAVAVFDGVAGVEPQSQTVWRQADRYGVPRICFVNKLDRTGASFDFCVSTIKNRLNATPAVLQLPIGSEGGFLGVVDLVNMRALTWRGETTIGEDYAVEEIPADMVDAAEEAHAALIELVSDHDDVLAEAYLEDAVTPELLQAAIRRGVLAASFTAVLCGSAFKNKGVQPLLDAVIAYLPSPLDVPAINGFKPGDESTVIERHPDSNDPFSALAFKIAADPHLGRLTYIRLYSGKLEAGSTVLNSTKGRKERIGKIYQMHANKREEIASVGAGQIVAVMGLKDTTTGETLSDQASPVQLESMDFPAPVIEQAIEPKTKSDQEKLGTAIQRLAEEDPTFRVHTDEETGQTIIAGMGELHLEVLIDRMKREFRVEANIGKPQVAYRETLRRPVEKVEYTHKKQSGGSGQYARVIVSLEPLEPGSGYEFVNAVTGGRIPREYIPAVDEGIQDAMQFGVLAGYQIEDIKVTLTDGAYHDVDSSELAFKIAGSMVFKEAARRADPALLEPVMAVEVTTPEDYLGTVIGDLNARRGQIQSMDDMHGNKVVSALVPLSEMFGYVGDLRSKTSGQASYSMEFHSYAETPKSISDEIIQKARGE</sequence>
<protein>
    <recommendedName>
        <fullName evidence="7 8">Elongation factor G</fullName>
        <shortName evidence="7">EF-G</shortName>
    </recommendedName>
</protein>
<feature type="binding site" evidence="7">
    <location>
        <begin position="19"/>
        <end position="26"/>
    </location>
    <ligand>
        <name>GTP</name>
        <dbReference type="ChEBI" id="CHEBI:37565"/>
    </ligand>
</feature>
<dbReference type="GO" id="GO:0003746">
    <property type="term" value="F:translation elongation factor activity"/>
    <property type="evidence" value="ECO:0007669"/>
    <property type="project" value="UniProtKB-UniRule"/>
</dbReference>
<dbReference type="GO" id="GO:0003924">
    <property type="term" value="F:GTPase activity"/>
    <property type="evidence" value="ECO:0007669"/>
    <property type="project" value="InterPro"/>
</dbReference>
<dbReference type="InterPro" id="IPR041095">
    <property type="entry name" value="EFG_II"/>
</dbReference>
<dbReference type="InterPro" id="IPR005225">
    <property type="entry name" value="Small_GTP-bd"/>
</dbReference>
<dbReference type="Gene3D" id="3.30.70.870">
    <property type="entry name" value="Elongation Factor G (Translational Gtpase), domain 3"/>
    <property type="match status" value="1"/>
</dbReference>
<dbReference type="Pfam" id="PF03764">
    <property type="entry name" value="EFG_IV"/>
    <property type="match status" value="1"/>
</dbReference>
<dbReference type="Gene3D" id="2.40.30.10">
    <property type="entry name" value="Translation factors"/>
    <property type="match status" value="1"/>
</dbReference>
<dbReference type="InterPro" id="IPR000640">
    <property type="entry name" value="EFG_V-like"/>
</dbReference>
<evidence type="ECO:0000259" key="9">
    <source>
        <dbReference type="PROSITE" id="PS51722"/>
    </source>
</evidence>
<dbReference type="InterPro" id="IPR009000">
    <property type="entry name" value="Transl_B-barrel_sf"/>
</dbReference>
<comment type="function">
    <text evidence="6 7">Catalyzes the GTP-dependent ribosomal translocation step during translation elongation. During this step, the ribosome changes from the pre-translocational (PRE) to the post-translocational (POST) state as the newly formed A-site-bound peptidyl-tRNA and P-site-bound deacylated tRNA move to the P and E sites, respectively. Catalyzes the coordinated movement of the two tRNA molecules, the mRNA and conformational changes in the ribosome.</text>
</comment>
<comment type="similarity">
    <text evidence="1 7">Belongs to the TRAFAC class translation factor GTPase superfamily. Classic translation factor GTPase family. EF-G/EF-2 subfamily.</text>
</comment>
<evidence type="ECO:0000256" key="8">
    <source>
        <dbReference type="NCBIfam" id="TIGR00484"/>
    </source>
</evidence>
<dbReference type="FunFam" id="3.30.70.870:FF:000001">
    <property type="entry name" value="Elongation factor G"/>
    <property type="match status" value="1"/>
</dbReference>
<dbReference type="Pfam" id="PF14492">
    <property type="entry name" value="EFG_III"/>
    <property type="match status" value="1"/>
</dbReference>
<dbReference type="STRING" id="546874.SAMN04488544_2900"/>
<dbReference type="HAMAP" id="MF_00054_B">
    <property type="entry name" value="EF_G_EF_2_B"/>
    <property type="match status" value="1"/>
</dbReference>
<dbReference type="InterPro" id="IPR014721">
    <property type="entry name" value="Ribsml_uS5_D2-typ_fold_subgr"/>
</dbReference>
<dbReference type="GO" id="GO:0032790">
    <property type="term" value="P:ribosome disassembly"/>
    <property type="evidence" value="ECO:0007669"/>
    <property type="project" value="TreeGrafter"/>
</dbReference>
<dbReference type="CDD" id="cd03713">
    <property type="entry name" value="EFG_mtEFG_C"/>
    <property type="match status" value="1"/>
</dbReference>
<reference evidence="11" key="1">
    <citation type="submission" date="2016-10" db="EMBL/GenBank/DDBJ databases">
        <authorList>
            <person name="Varghese N."/>
            <person name="Submissions S."/>
        </authorList>
    </citation>
    <scope>NUCLEOTIDE SEQUENCE [LARGE SCALE GENOMIC DNA]</scope>
    <source>
        <strain evidence="11">DSM 21743</strain>
    </source>
</reference>
<organism evidence="10 11">
    <name type="scientific">Microlunatus sagamiharensis</name>
    <dbReference type="NCBI Taxonomy" id="546874"/>
    <lineage>
        <taxon>Bacteria</taxon>
        <taxon>Bacillati</taxon>
        <taxon>Actinomycetota</taxon>
        <taxon>Actinomycetes</taxon>
        <taxon>Propionibacteriales</taxon>
        <taxon>Propionibacteriaceae</taxon>
        <taxon>Microlunatus</taxon>
    </lineage>
</organism>
<dbReference type="OrthoDB" id="9801472at2"/>
<proteinExistence type="inferred from homology"/>
<dbReference type="SUPFAM" id="SSF54980">
    <property type="entry name" value="EF-G C-terminal domain-like"/>
    <property type="match status" value="2"/>
</dbReference>
<dbReference type="InterPro" id="IPR053905">
    <property type="entry name" value="EF-G-like_DII"/>
</dbReference>
<dbReference type="EMBL" id="LT629799">
    <property type="protein sequence ID" value="SDU97850.1"/>
    <property type="molecule type" value="Genomic_DNA"/>
</dbReference>
<dbReference type="PANTHER" id="PTHR43261:SF1">
    <property type="entry name" value="RIBOSOME-RELEASING FACTOR 2, MITOCHONDRIAL"/>
    <property type="match status" value="1"/>
</dbReference>
<feature type="binding site" evidence="7">
    <location>
        <begin position="137"/>
        <end position="140"/>
    </location>
    <ligand>
        <name>GTP</name>
        <dbReference type="ChEBI" id="CHEBI:37565"/>
    </ligand>
</feature>
<dbReference type="InterPro" id="IPR004540">
    <property type="entry name" value="Transl_elong_EFG/EF2"/>
</dbReference>
<keyword evidence="5 7" id="KW-0342">GTP-binding</keyword>
<comment type="subcellular location">
    <subcellularLocation>
        <location evidence="7">Cytoplasm</location>
    </subcellularLocation>
</comment>
<dbReference type="InterPro" id="IPR035647">
    <property type="entry name" value="EFG_III/V"/>
</dbReference>
<keyword evidence="11" id="KW-1185">Reference proteome</keyword>
<evidence type="ECO:0000256" key="1">
    <source>
        <dbReference type="ARBA" id="ARBA00005870"/>
    </source>
</evidence>
<dbReference type="SMART" id="SM00838">
    <property type="entry name" value="EFG_C"/>
    <property type="match status" value="1"/>
</dbReference>
<dbReference type="NCBIfam" id="NF009381">
    <property type="entry name" value="PRK12740.1-5"/>
    <property type="match status" value="1"/>
</dbReference>
<dbReference type="Gene3D" id="3.30.230.10">
    <property type="match status" value="1"/>
</dbReference>
<accession>A0A1H2MXG7</accession>
<dbReference type="FunFam" id="3.30.70.240:FF:000001">
    <property type="entry name" value="Elongation factor G"/>
    <property type="match status" value="1"/>
</dbReference>
<dbReference type="PROSITE" id="PS00301">
    <property type="entry name" value="G_TR_1"/>
    <property type="match status" value="1"/>
</dbReference>
<dbReference type="InterPro" id="IPR047872">
    <property type="entry name" value="EFG_IV"/>
</dbReference>
<feature type="binding site" evidence="7">
    <location>
        <begin position="83"/>
        <end position="87"/>
    </location>
    <ligand>
        <name>GTP</name>
        <dbReference type="ChEBI" id="CHEBI:37565"/>
    </ligand>
</feature>
<dbReference type="GO" id="GO:0005525">
    <property type="term" value="F:GTP binding"/>
    <property type="evidence" value="ECO:0007669"/>
    <property type="project" value="UniProtKB-UniRule"/>
</dbReference>
<dbReference type="InterPro" id="IPR020568">
    <property type="entry name" value="Ribosomal_Su5_D2-typ_SF"/>
</dbReference>
<dbReference type="RefSeq" id="WP_091075644.1">
    <property type="nucleotide sequence ID" value="NZ_LT629799.1"/>
</dbReference>
<dbReference type="Pfam" id="PF00009">
    <property type="entry name" value="GTP_EFTU"/>
    <property type="match status" value="1"/>
</dbReference>
<gene>
    <name evidence="7" type="primary">fusA</name>
    <name evidence="10" type="ORF">SAMN04488544_2900</name>
</gene>
<evidence type="ECO:0000256" key="5">
    <source>
        <dbReference type="ARBA" id="ARBA00023134"/>
    </source>
</evidence>
<dbReference type="FunFam" id="3.30.230.10:FF:000003">
    <property type="entry name" value="Elongation factor G"/>
    <property type="match status" value="1"/>
</dbReference>
<dbReference type="PRINTS" id="PR00315">
    <property type="entry name" value="ELONGATNFCT"/>
</dbReference>
<evidence type="ECO:0000256" key="4">
    <source>
        <dbReference type="ARBA" id="ARBA00022917"/>
    </source>
</evidence>
<dbReference type="GO" id="GO:0005737">
    <property type="term" value="C:cytoplasm"/>
    <property type="evidence" value="ECO:0007669"/>
    <property type="project" value="UniProtKB-SubCell"/>
</dbReference>
<evidence type="ECO:0000256" key="3">
    <source>
        <dbReference type="ARBA" id="ARBA00022768"/>
    </source>
</evidence>